<dbReference type="Proteomes" id="UP000248066">
    <property type="component" value="Unassembled WGS sequence"/>
</dbReference>
<evidence type="ECO:0000256" key="3">
    <source>
        <dbReference type="ARBA" id="ARBA00022692"/>
    </source>
</evidence>
<evidence type="ECO:0000256" key="5">
    <source>
        <dbReference type="ARBA" id="ARBA00023136"/>
    </source>
</evidence>
<accession>A0A2W0HEY6</accession>
<gene>
    <name evidence="8" type="ORF">CR205_15955</name>
</gene>
<comment type="caution">
    <text evidence="8">The sequence shown here is derived from an EMBL/GenBank/DDBJ whole genome shotgun (WGS) entry which is preliminary data.</text>
</comment>
<evidence type="ECO:0000313" key="8">
    <source>
        <dbReference type="EMBL" id="PYZ95875.1"/>
    </source>
</evidence>
<dbReference type="AlphaFoldDB" id="A0A2W0HEY6"/>
<evidence type="ECO:0000313" key="9">
    <source>
        <dbReference type="Proteomes" id="UP000248066"/>
    </source>
</evidence>
<reference evidence="8 9" key="1">
    <citation type="submission" date="2017-10" db="EMBL/GenBank/DDBJ databases">
        <title>Bacillus sp. nov., a halophilic bacterium isolated from a Yangshapao Lake.</title>
        <authorList>
            <person name="Wang H."/>
        </authorList>
    </citation>
    <scope>NUCLEOTIDE SEQUENCE [LARGE SCALE GENOMIC DNA]</scope>
    <source>
        <strain evidence="8 9">YSP-3</strain>
    </source>
</reference>
<dbReference type="EMBL" id="PDOF01000003">
    <property type="protein sequence ID" value="PYZ95875.1"/>
    <property type="molecule type" value="Genomic_DNA"/>
</dbReference>
<proteinExistence type="inferred from homology"/>
<dbReference type="GO" id="GO:0000271">
    <property type="term" value="P:polysaccharide biosynthetic process"/>
    <property type="evidence" value="ECO:0007669"/>
    <property type="project" value="InterPro"/>
</dbReference>
<evidence type="ECO:0000256" key="6">
    <source>
        <dbReference type="SAM" id="Phobius"/>
    </source>
</evidence>
<dbReference type="Pfam" id="PF04138">
    <property type="entry name" value="GtrA_DPMS_TM"/>
    <property type="match status" value="1"/>
</dbReference>
<dbReference type="PANTHER" id="PTHR38459:SF1">
    <property type="entry name" value="PROPHAGE BACTOPRENOL-LINKED GLUCOSE TRANSLOCASE HOMOLOG"/>
    <property type="match status" value="1"/>
</dbReference>
<comment type="similarity">
    <text evidence="2">Belongs to the GtrA family.</text>
</comment>
<organism evidence="8 9">
    <name type="scientific">Alteribacter lacisalsi</name>
    <dbReference type="NCBI Taxonomy" id="2045244"/>
    <lineage>
        <taxon>Bacteria</taxon>
        <taxon>Bacillati</taxon>
        <taxon>Bacillota</taxon>
        <taxon>Bacilli</taxon>
        <taxon>Bacillales</taxon>
        <taxon>Bacillaceae</taxon>
        <taxon>Alteribacter</taxon>
    </lineage>
</organism>
<evidence type="ECO:0000256" key="2">
    <source>
        <dbReference type="ARBA" id="ARBA00009399"/>
    </source>
</evidence>
<comment type="subcellular location">
    <subcellularLocation>
        <location evidence="1">Membrane</location>
        <topology evidence="1">Multi-pass membrane protein</topology>
    </subcellularLocation>
</comment>
<dbReference type="InterPro" id="IPR051401">
    <property type="entry name" value="GtrA_CellWall_Glycosyl"/>
</dbReference>
<evidence type="ECO:0000256" key="1">
    <source>
        <dbReference type="ARBA" id="ARBA00004141"/>
    </source>
</evidence>
<feature type="transmembrane region" description="Helical" evidence="6">
    <location>
        <begin position="34"/>
        <end position="59"/>
    </location>
</feature>
<keyword evidence="4 6" id="KW-1133">Transmembrane helix</keyword>
<keyword evidence="5 6" id="KW-0472">Membrane</keyword>
<feature type="domain" description="GtrA/DPMS transmembrane" evidence="7">
    <location>
        <begin position="37"/>
        <end position="147"/>
    </location>
</feature>
<feature type="transmembrane region" description="Helical" evidence="6">
    <location>
        <begin position="65"/>
        <end position="85"/>
    </location>
</feature>
<keyword evidence="3 6" id="KW-0812">Transmembrane</keyword>
<dbReference type="InterPro" id="IPR007267">
    <property type="entry name" value="GtrA_DPMS_TM"/>
</dbReference>
<dbReference type="GO" id="GO:0005886">
    <property type="term" value="C:plasma membrane"/>
    <property type="evidence" value="ECO:0007669"/>
    <property type="project" value="TreeGrafter"/>
</dbReference>
<evidence type="ECO:0000259" key="7">
    <source>
        <dbReference type="Pfam" id="PF04138"/>
    </source>
</evidence>
<dbReference type="PANTHER" id="PTHR38459">
    <property type="entry name" value="PROPHAGE BACTOPRENOL-LINKED GLUCOSE TRANSLOCASE HOMOLOG"/>
    <property type="match status" value="1"/>
</dbReference>
<feature type="transmembrane region" description="Helical" evidence="6">
    <location>
        <begin position="97"/>
        <end position="121"/>
    </location>
</feature>
<name>A0A2W0HEY6_9BACI</name>
<feature type="transmembrane region" description="Helical" evidence="6">
    <location>
        <begin position="127"/>
        <end position="148"/>
    </location>
</feature>
<sequence length="154" mass="17777">MSMCRASMRRNRTRKETIAMNVPMTKLINKINTAFSRFVVVGVMNTINFYIIYFILLLFDVHYQAAFVAAYLLSMIGSYFMNTLFVYKTTVSLKKFFAFPLVYVVQFALNYVGIIVCVEVLNIAEEFAPFIFLPITVILTFVLTRTILTRGDSR</sequence>
<protein>
    <submittedName>
        <fullName evidence="8">Polysaccharide biosynthesis protein</fullName>
    </submittedName>
</protein>
<keyword evidence="9" id="KW-1185">Reference proteome</keyword>
<evidence type="ECO:0000256" key="4">
    <source>
        <dbReference type="ARBA" id="ARBA00022989"/>
    </source>
</evidence>